<dbReference type="GeneID" id="55820022"/>
<reference evidence="2 3" key="1">
    <citation type="submission" date="2020-06" db="EMBL/GenBank/DDBJ databases">
        <title>Methanolobus halotolerans sp. nov., isolated from a saline lake Tus in Siberia.</title>
        <authorList>
            <person name="Shen Y."/>
            <person name="Chen S.-C."/>
            <person name="Lai M.-C."/>
            <person name="Huang H.-H."/>
            <person name="Chiu H.-H."/>
            <person name="Tang S.-L."/>
            <person name="Rogozin D.Y."/>
            <person name="Degermendzhy A.G."/>
        </authorList>
    </citation>
    <scope>NUCLEOTIDE SEQUENCE [LARGE SCALE GENOMIC DNA]</scope>
    <source>
        <strain evidence="2 3">DSM 21339</strain>
    </source>
</reference>
<keyword evidence="1" id="KW-1133">Transmembrane helix</keyword>
<dbReference type="Pfam" id="PF23928">
    <property type="entry name" value="DUF7266"/>
    <property type="match status" value="1"/>
</dbReference>
<proteinExistence type="predicted"/>
<evidence type="ECO:0008006" key="4">
    <source>
        <dbReference type="Google" id="ProtNLM"/>
    </source>
</evidence>
<dbReference type="OrthoDB" id="118020at2157"/>
<dbReference type="InterPro" id="IPR055690">
    <property type="entry name" value="DUF7266"/>
</dbReference>
<dbReference type="KEGG" id="mzi:HWN40_00065"/>
<feature type="transmembrane region" description="Helical" evidence="1">
    <location>
        <begin position="12"/>
        <end position="37"/>
    </location>
</feature>
<organism evidence="2 3">
    <name type="scientific">Methanolobus zinderi</name>
    <dbReference type="NCBI Taxonomy" id="536044"/>
    <lineage>
        <taxon>Archaea</taxon>
        <taxon>Methanobacteriati</taxon>
        <taxon>Methanobacteriota</taxon>
        <taxon>Stenosarchaea group</taxon>
        <taxon>Methanomicrobia</taxon>
        <taxon>Methanosarcinales</taxon>
        <taxon>Methanosarcinaceae</taxon>
        <taxon>Methanolobus</taxon>
    </lineage>
</organism>
<evidence type="ECO:0000313" key="2">
    <source>
        <dbReference type="EMBL" id="QLC48782.1"/>
    </source>
</evidence>
<protein>
    <recommendedName>
        <fullName evidence="4">Flagellin</fullName>
    </recommendedName>
</protein>
<name>A0A7D5I738_9EURY</name>
<keyword evidence="1" id="KW-0472">Membrane</keyword>
<sequence>MIRQFRDDEKAVSVSVGFVLTLSITVITMVVVISSFYTMMDRAEQTVMRDEFEIHGNDMALQISNIDTAVQISRNAGGEVGSFFFILPLPDEIAGQQYSVELSNQTNEIIFESHGKYATRVKVPYKVHETEVESVKLYSGSNEFILHYDPASNMIRID</sequence>
<dbReference type="Proteomes" id="UP000509594">
    <property type="component" value="Chromosome"/>
</dbReference>
<evidence type="ECO:0000313" key="3">
    <source>
        <dbReference type="Proteomes" id="UP000509594"/>
    </source>
</evidence>
<evidence type="ECO:0000256" key="1">
    <source>
        <dbReference type="SAM" id="Phobius"/>
    </source>
</evidence>
<keyword evidence="1" id="KW-0812">Transmembrane</keyword>
<dbReference type="RefSeq" id="WP_176963845.1">
    <property type="nucleotide sequence ID" value="NZ_CP058215.1"/>
</dbReference>
<keyword evidence="3" id="KW-1185">Reference proteome</keyword>
<dbReference type="EMBL" id="CP058215">
    <property type="protein sequence ID" value="QLC48782.1"/>
    <property type="molecule type" value="Genomic_DNA"/>
</dbReference>
<gene>
    <name evidence="2" type="ORF">HWN40_00065</name>
</gene>
<accession>A0A7D5I738</accession>
<dbReference type="AlphaFoldDB" id="A0A7D5I738"/>